<dbReference type="AlphaFoldDB" id="A0A173W1T7"/>
<proteinExistence type="predicted"/>
<dbReference type="Gene3D" id="2.60.120.380">
    <property type="match status" value="1"/>
</dbReference>
<organism evidence="1 2">
    <name type="scientific">Roseburia intestinalis</name>
    <dbReference type="NCBI Taxonomy" id="166486"/>
    <lineage>
        <taxon>Bacteria</taxon>
        <taxon>Bacillati</taxon>
        <taxon>Bacillota</taxon>
        <taxon>Clostridia</taxon>
        <taxon>Lachnospirales</taxon>
        <taxon>Lachnospiraceae</taxon>
        <taxon>Roseburia</taxon>
    </lineage>
</organism>
<evidence type="ECO:0000313" key="2">
    <source>
        <dbReference type="Proteomes" id="UP000095350"/>
    </source>
</evidence>
<protein>
    <recommendedName>
        <fullName evidence="3">Prepilin peptidase dependent protein A</fullName>
    </recommendedName>
</protein>
<dbReference type="RefSeq" id="WP_055196142.1">
    <property type="nucleotide sequence ID" value="NZ_CABIYH010000059.1"/>
</dbReference>
<accession>A0A173W1T7</accession>
<dbReference type="OrthoDB" id="2019089at2"/>
<name>A0A173W1T7_9FIRM</name>
<evidence type="ECO:0008006" key="3">
    <source>
        <dbReference type="Google" id="ProtNLM"/>
    </source>
</evidence>
<dbReference type="PaxDb" id="166486-ERS852572_03885"/>
<dbReference type="EMBL" id="CYXZ01000059">
    <property type="protein sequence ID" value="CUN32335.1"/>
    <property type="molecule type" value="Genomic_DNA"/>
</dbReference>
<sequence>MVKTRTVEMQTQLVGYEFKKKGLPTDKNIAVENSKVSNDYFWKTNEYTDKDVFGRTLDLTALINKPDGYLKGSLSDTQDVDYYKFNITEYRALSFAKDTYNKDITITLDHIPEGCNYEMVLYDEEGNQVGIGKDNGNGGLSITIPNWNTDNRGYTVKVQAKNGSMVNPDAEYHLSFQTTQADKSHGAYQEMAEVQKYAGTVRKQMQEGLTDTEEMRAIKEIRQKYKACYTEQMEKLHKEQAEEIMQGEAVPDDEQIHNLLEKKAAGGELTEQENALLNIFCTAAELDSANASAKMNTTVKDRIFADLQEAGIDISDSMFSIKIGADGQVSVDGINDNAMKQKIEDVLSKYSDDLMDIYFSMDSEIQALSDKEKYLLQAAVDVEKFLYKATGGSVSLGDLSVENAMIHGLPKTLDDLLNNPGENLTYQDYASDIREILAYKRTQHKDIMSELNVQFIMLESTIQIKDRVSK</sequence>
<reference evidence="1 2" key="1">
    <citation type="submission" date="2015-09" db="EMBL/GenBank/DDBJ databases">
        <authorList>
            <consortium name="Pathogen Informatics"/>
        </authorList>
    </citation>
    <scope>NUCLEOTIDE SEQUENCE [LARGE SCALE GENOMIC DNA]</scope>
    <source>
        <strain evidence="1 2">2789STDY5834960</strain>
    </source>
</reference>
<dbReference type="Proteomes" id="UP000095350">
    <property type="component" value="Unassembled WGS sequence"/>
</dbReference>
<dbReference type="SUPFAM" id="SSF89260">
    <property type="entry name" value="Collagen-binding domain"/>
    <property type="match status" value="1"/>
</dbReference>
<evidence type="ECO:0000313" key="1">
    <source>
        <dbReference type="EMBL" id="CUN32335.1"/>
    </source>
</evidence>
<gene>
    <name evidence="1" type="ORF">ERS852572_03885</name>
</gene>